<dbReference type="Proteomes" id="UP000587396">
    <property type="component" value="Unassembled WGS sequence"/>
</dbReference>
<evidence type="ECO:0000256" key="3">
    <source>
        <dbReference type="ARBA" id="ARBA00022801"/>
    </source>
</evidence>
<keyword evidence="3" id="KW-0378">Hydrolase</keyword>
<evidence type="ECO:0000256" key="2">
    <source>
        <dbReference type="ARBA" id="ARBA00022723"/>
    </source>
</evidence>
<keyword evidence="2" id="KW-0479">Metal-binding</keyword>
<sequence>MMNCGTLKIMVDTNVWLSYFEGNSEYAADTVALFDELSAMKAAVYAASSSLKDVYYLHQRDMKKSLYASGLAITKQLAAGVRESSWSCVRSMMELAMIVPIGQAEALRATTLRELHNDFEDDLILAAADRIQADYLVTTDKRLTKHAPVACLCPADMIALLRARAQASEEAE</sequence>
<dbReference type="GO" id="GO:0016787">
    <property type="term" value="F:hydrolase activity"/>
    <property type="evidence" value="ECO:0007669"/>
    <property type="project" value="UniProtKB-KW"/>
</dbReference>
<keyword evidence="1" id="KW-0540">Nuclease</keyword>
<dbReference type="InterPro" id="IPR029060">
    <property type="entry name" value="PIN-like_dom_sf"/>
</dbReference>
<dbReference type="Pfam" id="PF13470">
    <property type="entry name" value="PIN_3"/>
    <property type="match status" value="1"/>
</dbReference>
<keyword evidence="4" id="KW-0460">Magnesium</keyword>
<dbReference type="Gene3D" id="3.40.50.1010">
    <property type="entry name" value="5'-nuclease"/>
    <property type="match status" value="1"/>
</dbReference>
<dbReference type="GO" id="GO:0004518">
    <property type="term" value="F:nuclease activity"/>
    <property type="evidence" value="ECO:0007669"/>
    <property type="project" value="UniProtKB-KW"/>
</dbReference>
<evidence type="ECO:0000256" key="1">
    <source>
        <dbReference type="ARBA" id="ARBA00022722"/>
    </source>
</evidence>
<accession>A0A842JC87</accession>
<reference evidence="6 7" key="1">
    <citation type="submission" date="2020-08" db="EMBL/GenBank/DDBJ databases">
        <authorList>
            <person name="Liu C."/>
            <person name="Sun Q."/>
        </authorList>
    </citation>
    <scope>NUCLEOTIDE SEQUENCE [LARGE SCALE GENOMIC DNA]</scope>
    <source>
        <strain evidence="6 7">N22</strain>
    </source>
</reference>
<dbReference type="EMBL" id="JACMSE010000005">
    <property type="protein sequence ID" value="MBC2889503.1"/>
    <property type="molecule type" value="Genomic_DNA"/>
</dbReference>
<feature type="domain" description="PIN" evidence="5">
    <location>
        <begin position="8"/>
        <end position="142"/>
    </location>
</feature>
<keyword evidence="7" id="KW-1185">Reference proteome</keyword>
<name>A0A842JC87_9ACTN</name>
<gene>
    <name evidence="6" type="ORF">H7313_09115</name>
</gene>
<dbReference type="AlphaFoldDB" id="A0A842JC87"/>
<comment type="caution">
    <text evidence="6">The sequence shown here is derived from an EMBL/GenBank/DDBJ whole genome shotgun (WGS) entry which is preliminary data.</text>
</comment>
<dbReference type="GO" id="GO:0046872">
    <property type="term" value="F:metal ion binding"/>
    <property type="evidence" value="ECO:0007669"/>
    <property type="project" value="UniProtKB-KW"/>
</dbReference>
<protein>
    <submittedName>
        <fullName evidence="6">PIN domain-containing protein</fullName>
    </submittedName>
</protein>
<evidence type="ECO:0000313" key="7">
    <source>
        <dbReference type="Proteomes" id="UP000587396"/>
    </source>
</evidence>
<proteinExistence type="predicted"/>
<dbReference type="SUPFAM" id="SSF88723">
    <property type="entry name" value="PIN domain-like"/>
    <property type="match status" value="1"/>
</dbReference>
<dbReference type="InterPro" id="IPR002716">
    <property type="entry name" value="PIN_dom"/>
</dbReference>
<evidence type="ECO:0000259" key="5">
    <source>
        <dbReference type="Pfam" id="PF13470"/>
    </source>
</evidence>
<evidence type="ECO:0000313" key="6">
    <source>
        <dbReference type="EMBL" id="MBC2889503.1"/>
    </source>
</evidence>
<evidence type="ECO:0000256" key="4">
    <source>
        <dbReference type="ARBA" id="ARBA00022842"/>
    </source>
</evidence>
<dbReference type="RefSeq" id="WP_185905312.1">
    <property type="nucleotide sequence ID" value="NZ_JACMSE010000005.1"/>
</dbReference>
<organism evidence="6 7">
    <name type="scientific">Gordonibacter massiliensis</name>
    <name type="common">ex Traore et al. 2017</name>
    <dbReference type="NCBI Taxonomy" id="1841863"/>
    <lineage>
        <taxon>Bacteria</taxon>
        <taxon>Bacillati</taxon>
        <taxon>Actinomycetota</taxon>
        <taxon>Coriobacteriia</taxon>
        <taxon>Eggerthellales</taxon>
        <taxon>Eggerthellaceae</taxon>
        <taxon>Gordonibacter</taxon>
    </lineage>
</organism>